<evidence type="ECO:0000313" key="1">
    <source>
        <dbReference type="EMBL" id="KAI3371951.1"/>
    </source>
</evidence>
<gene>
    <name evidence="1" type="ORF">L3Q82_006825</name>
</gene>
<dbReference type="Proteomes" id="UP000831701">
    <property type="component" value="Chromosome 5"/>
</dbReference>
<proteinExistence type="predicted"/>
<organism evidence="1 2">
    <name type="scientific">Scortum barcoo</name>
    <name type="common">barcoo grunter</name>
    <dbReference type="NCBI Taxonomy" id="214431"/>
    <lineage>
        <taxon>Eukaryota</taxon>
        <taxon>Metazoa</taxon>
        <taxon>Chordata</taxon>
        <taxon>Craniata</taxon>
        <taxon>Vertebrata</taxon>
        <taxon>Euteleostomi</taxon>
        <taxon>Actinopterygii</taxon>
        <taxon>Neopterygii</taxon>
        <taxon>Teleostei</taxon>
        <taxon>Neoteleostei</taxon>
        <taxon>Acanthomorphata</taxon>
        <taxon>Eupercaria</taxon>
        <taxon>Centrarchiformes</taxon>
        <taxon>Terapontoidei</taxon>
        <taxon>Terapontidae</taxon>
        <taxon>Scortum</taxon>
    </lineage>
</organism>
<evidence type="ECO:0000313" key="2">
    <source>
        <dbReference type="Proteomes" id="UP000831701"/>
    </source>
</evidence>
<accession>A0ACB8WVW2</accession>
<protein>
    <submittedName>
        <fullName evidence="1">Uncharacterized protein</fullName>
    </submittedName>
</protein>
<comment type="caution">
    <text evidence="1">The sequence shown here is derived from an EMBL/GenBank/DDBJ whole genome shotgun (WGS) entry which is preliminary data.</text>
</comment>
<sequence>MPKNKGKKSGDKQDEANKTKKKETSVDKTACDDKEKDLYLTQLRHLNEQLERYQLKCDQLERQRKDLNSQYSTLEKEKKDIVEYLKRSLLEKEDEVDELTEHLESQRQAADKDKDALQLQHSQLRQELRDQIEELTTENTKLGETEYLGGFVERDGKEMEMILR</sequence>
<keyword evidence="2" id="KW-1185">Reference proteome</keyword>
<name>A0ACB8WVW2_9TELE</name>
<reference evidence="1" key="1">
    <citation type="submission" date="2022-04" db="EMBL/GenBank/DDBJ databases">
        <title>Jade perch genome.</title>
        <authorList>
            <person name="Chao B."/>
        </authorList>
    </citation>
    <scope>NUCLEOTIDE SEQUENCE</scope>
    <source>
        <strain evidence="1">CB-2022</strain>
    </source>
</reference>
<dbReference type="EMBL" id="CM041535">
    <property type="protein sequence ID" value="KAI3371951.1"/>
    <property type="molecule type" value="Genomic_DNA"/>
</dbReference>